<keyword evidence="10" id="KW-1185">Reference proteome</keyword>
<keyword evidence="8" id="KW-0687">Ribonucleoprotein</keyword>
<dbReference type="AlphaFoldDB" id="A0A8J5CNW7"/>
<evidence type="ECO:0000256" key="2">
    <source>
        <dbReference type="ARBA" id="ARBA00006850"/>
    </source>
</evidence>
<dbReference type="PANTHER" id="PTHR13829">
    <property type="entry name" value="SNRNP CORE PROTEIN FAMILY MEMBER"/>
    <property type="match status" value="1"/>
</dbReference>
<proteinExistence type="inferred from homology"/>
<dbReference type="InterPro" id="IPR016654">
    <property type="entry name" value="U6_snRNA_Lsm2"/>
</dbReference>
<evidence type="ECO:0000313" key="10">
    <source>
        <dbReference type="Proteomes" id="UP000770661"/>
    </source>
</evidence>
<evidence type="ECO:0000256" key="4">
    <source>
        <dbReference type="ARBA" id="ARBA00022728"/>
    </source>
</evidence>
<sequence>MDGYGTVCELPLWADLRPVLLTTGQPVPITVWWPGRTCTCRSVGSSGSKAEQAVRSDQSSFVCPILSVKNCFIRGSVVRYVQLPVDEVDTQLLQDAARREAQQQHRVHLAGLRCGHHPAPLSYQKRLDGSLVDACL</sequence>
<dbReference type="GO" id="GO:0003723">
    <property type="term" value="F:RNA binding"/>
    <property type="evidence" value="ECO:0007669"/>
    <property type="project" value="UniProtKB-KW"/>
</dbReference>
<keyword evidence="7" id="KW-0539">Nucleus</keyword>
<dbReference type="GO" id="GO:0071013">
    <property type="term" value="C:catalytic step 2 spliceosome"/>
    <property type="evidence" value="ECO:0007669"/>
    <property type="project" value="TreeGrafter"/>
</dbReference>
<dbReference type="EMBL" id="JACEEZ010003500">
    <property type="protein sequence ID" value="KAG0727323.1"/>
    <property type="molecule type" value="Genomic_DNA"/>
</dbReference>
<dbReference type="Gene3D" id="2.30.30.100">
    <property type="match status" value="1"/>
</dbReference>
<dbReference type="PANTHER" id="PTHR13829:SF2">
    <property type="entry name" value="U6 SNRNA-ASSOCIATED SM-LIKE PROTEIN LSM2"/>
    <property type="match status" value="1"/>
</dbReference>
<evidence type="ECO:0000313" key="9">
    <source>
        <dbReference type="EMBL" id="KAG0727323.1"/>
    </source>
</evidence>
<gene>
    <name evidence="9" type="primary">Lsm2</name>
    <name evidence="9" type="ORF">GWK47_034916</name>
</gene>
<dbReference type="GO" id="GO:0000398">
    <property type="term" value="P:mRNA splicing, via spliceosome"/>
    <property type="evidence" value="ECO:0007669"/>
    <property type="project" value="TreeGrafter"/>
</dbReference>
<organism evidence="9 10">
    <name type="scientific">Chionoecetes opilio</name>
    <name type="common">Atlantic snow crab</name>
    <name type="synonym">Cancer opilio</name>
    <dbReference type="NCBI Taxonomy" id="41210"/>
    <lineage>
        <taxon>Eukaryota</taxon>
        <taxon>Metazoa</taxon>
        <taxon>Ecdysozoa</taxon>
        <taxon>Arthropoda</taxon>
        <taxon>Crustacea</taxon>
        <taxon>Multicrustacea</taxon>
        <taxon>Malacostraca</taxon>
        <taxon>Eumalacostraca</taxon>
        <taxon>Eucarida</taxon>
        <taxon>Decapoda</taxon>
        <taxon>Pleocyemata</taxon>
        <taxon>Brachyura</taxon>
        <taxon>Eubrachyura</taxon>
        <taxon>Majoidea</taxon>
        <taxon>Majidae</taxon>
        <taxon>Chionoecetes</taxon>
    </lineage>
</organism>
<keyword evidence="3" id="KW-0507">mRNA processing</keyword>
<evidence type="ECO:0000256" key="7">
    <source>
        <dbReference type="ARBA" id="ARBA00023242"/>
    </source>
</evidence>
<dbReference type="GO" id="GO:0071011">
    <property type="term" value="C:precatalytic spliceosome"/>
    <property type="evidence" value="ECO:0007669"/>
    <property type="project" value="TreeGrafter"/>
</dbReference>
<evidence type="ECO:0000256" key="6">
    <source>
        <dbReference type="ARBA" id="ARBA00023187"/>
    </source>
</evidence>
<keyword evidence="6" id="KW-0508">mRNA splicing</keyword>
<dbReference type="OrthoDB" id="10256176at2759"/>
<evidence type="ECO:0000256" key="3">
    <source>
        <dbReference type="ARBA" id="ARBA00022664"/>
    </source>
</evidence>
<dbReference type="GO" id="GO:1990726">
    <property type="term" value="C:Lsm1-7-Pat1 complex"/>
    <property type="evidence" value="ECO:0007669"/>
    <property type="project" value="TreeGrafter"/>
</dbReference>
<reference evidence="9" key="1">
    <citation type="submission" date="2020-07" db="EMBL/GenBank/DDBJ databases">
        <title>The High-quality genome of the commercially important snow crab, Chionoecetes opilio.</title>
        <authorList>
            <person name="Jeong J.-H."/>
            <person name="Ryu S."/>
        </authorList>
    </citation>
    <scope>NUCLEOTIDE SEQUENCE</scope>
    <source>
        <strain evidence="9">MADBK_172401_WGS</strain>
        <tissue evidence="9">Digestive gland</tissue>
    </source>
</reference>
<name>A0A8J5CNW7_CHIOP</name>
<evidence type="ECO:0000256" key="5">
    <source>
        <dbReference type="ARBA" id="ARBA00022884"/>
    </source>
</evidence>
<evidence type="ECO:0000256" key="8">
    <source>
        <dbReference type="ARBA" id="ARBA00023274"/>
    </source>
</evidence>
<accession>A0A8J5CNW7</accession>
<dbReference type="GO" id="GO:0000932">
    <property type="term" value="C:P-body"/>
    <property type="evidence" value="ECO:0007669"/>
    <property type="project" value="TreeGrafter"/>
</dbReference>
<comment type="caution">
    <text evidence="9">The sequence shown here is derived from an EMBL/GenBank/DDBJ whole genome shotgun (WGS) entry which is preliminary data.</text>
</comment>
<keyword evidence="5" id="KW-0694">RNA-binding</keyword>
<dbReference type="GO" id="GO:0046540">
    <property type="term" value="C:U4/U6 x U5 tri-snRNP complex"/>
    <property type="evidence" value="ECO:0007669"/>
    <property type="project" value="TreeGrafter"/>
</dbReference>
<protein>
    <submittedName>
        <fullName evidence="9">U6 snRNA-associated Sm-like protein LSm2</fullName>
    </submittedName>
</protein>
<comment type="similarity">
    <text evidence="2">Belongs to the snRNP Sm proteins family.</text>
</comment>
<dbReference type="Proteomes" id="UP000770661">
    <property type="component" value="Unassembled WGS sequence"/>
</dbReference>
<dbReference type="GO" id="GO:0005688">
    <property type="term" value="C:U6 snRNP"/>
    <property type="evidence" value="ECO:0007669"/>
    <property type="project" value="TreeGrafter"/>
</dbReference>
<comment type="subcellular location">
    <subcellularLocation>
        <location evidence="1">Nucleus</location>
    </subcellularLocation>
</comment>
<evidence type="ECO:0000256" key="1">
    <source>
        <dbReference type="ARBA" id="ARBA00004123"/>
    </source>
</evidence>
<keyword evidence="4" id="KW-0747">Spliceosome</keyword>